<dbReference type="SFLD" id="SFLDG01084">
    <property type="entry name" value="Uncharacterised_Radical_SAM_Su"/>
    <property type="match status" value="1"/>
</dbReference>
<protein>
    <submittedName>
        <fullName evidence="6">Radical SAM protein</fullName>
    </submittedName>
</protein>
<dbReference type="OrthoDB" id="9785699at2"/>
<dbReference type="PROSITE" id="PS51918">
    <property type="entry name" value="RADICAL_SAM"/>
    <property type="match status" value="1"/>
</dbReference>
<dbReference type="Gene3D" id="3.80.30.30">
    <property type="match status" value="1"/>
</dbReference>
<dbReference type="Proteomes" id="UP000023268">
    <property type="component" value="Unassembled WGS sequence"/>
</dbReference>
<dbReference type="PANTHER" id="PTHR43432:SF3">
    <property type="entry name" value="SLR0285 PROTEIN"/>
    <property type="match status" value="1"/>
</dbReference>
<dbReference type="PANTHER" id="PTHR43432">
    <property type="entry name" value="SLR0285 PROTEIN"/>
    <property type="match status" value="1"/>
</dbReference>
<evidence type="ECO:0000256" key="4">
    <source>
        <dbReference type="SAM" id="MobiDB-lite"/>
    </source>
</evidence>
<comment type="caution">
    <text evidence="6">The sequence shown here is derived from an EMBL/GenBank/DDBJ whole genome shotgun (WGS) entry which is preliminary data.</text>
</comment>
<sequence>MDEFQIPLRAIKGRGVATRNAHRFEKVSRTAFDDGWSDMPDSDDGSSSRRAKSSDLPSAEPAAAPEPPAPPTEVRWEDARSALARNDSPDLPFTQSINPYRGCEHGCSYCYARPTHSYLNLSPGLDFERIIIAKRGLAERLREEISSPSYKPSLIVIGSATDCYQPVERELRLTRALIEVLGAARHPFALITKSSTVERDLDLLAPLAQAGLAAVHITITTLDAALTRKLEPRAASPQRRLRTIRTLAAAGVPVGISVAPQIPFINEDMEQVLAAAAQAGARSAFYSVLRLPWELNDIFQQWLQTHYPDRAERVMARMREMRGGRNYDSNFATRMNGSGTWAELIAQRFQKACARHGLMAASRPPRISRQPQAGVKPDAQPLEMPTEASLFLAPTTEPGPMAASLHRPYAARYAPDFSQFRPGLAAGQASLF</sequence>
<feature type="compositionally biased region" description="Low complexity" evidence="4">
    <location>
        <begin position="54"/>
        <end position="63"/>
    </location>
</feature>
<keyword evidence="3" id="KW-0411">Iron-sulfur</keyword>
<name>A0A016XKQ3_9BURK</name>
<dbReference type="GO" id="GO:0003824">
    <property type="term" value="F:catalytic activity"/>
    <property type="evidence" value="ECO:0007669"/>
    <property type="project" value="InterPro"/>
</dbReference>
<dbReference type="SMART" id="SM00729">
    <property type="entry name" value="Elp3"/>
    <property type="match status" value="1"/>
</dbReference>
<dbReference type="CDD" id="cd01335">
    <property type="entry name" value="Radical_SAM"/>
    <property type="match status" value="1"/>
</dbReference>
<accession>A0A016XKQ3</accession>
<dbReference type="STRING" id="1458275.AZ34_14315"/>
<gene>
    <name evidence="6" type="ORF">AZ34_14315</name>
</gene>
<dbReference type="AlphaFoldDB" id="A0A016XKQ3"/>
<dbReference type="EMBL" id="JEMG01000001">
    <property type="protein sequence ID" value="EYC52122.1"/>
    <property type="molecule type" value="Genomic_DNA"/>
</dbReference>
<dbReference type="NCBIfam" id="NF033668">
    <property type="entry name" value="rSAM_PA0069"/>
    <property type="match status" value="1"/>
</dbReference>
<dbReference type="GO" id="GO:0051536">
    <property type="term" value="F:iron-sulfur cluster binding"/>
    <property type="evidence" value="ECO:0007669"/>
    <property type="project" value="UniProtKB-KW"/>
</dbReference>
<evidence type="ECO:0000256" key="3">
    <source>
        <dbReference type="ARBA" id="ARBA00023014"/>
    </source>
</evidence>
<keyword evidence="1" id="KW-0479">Metal-binding</keyword>
<dbReference type="SFLD" id="SFLDS00029">
    <property type="entry name" value="Radical_SAM"/>
    <property type="match status" value="1"/>
</dbReference>
<evidence type="ECO:0000256" key="2">
    <source>
        <dbReference type="ARBA" id="ARBA00023004"/>
    </source>
</evidence>
<evidence type="ECO:0000313" key="7">
    <source>
        <dbReference type="Proteomes" id="UP000023268"/>
    </source>
</evidence>
<keyword evidence="2" id="KW-0408">Iron</keyword>
<dbReference type="GO" id="GO:0046872">
    <property type="term" value="F:metal ion binding"/>
    <property type="evidence" value="ECO:0007669"/>
    <property type="project" value="UniProtKB-KW"/>
</dbReference>
<dbReference type="Pfam" id="PF04055">
    <property type="entry name" value="Radical_SAM"/>
    <property type="match status" value="1"/>
</dbReference>
<proteinExistence type="predicted"/>
<dbReference type="InterPro" id="IPR006638">
    <property type="entry name" value="Elp3/MiaA/NifB-like_rSAM"/>
</dbReference>
<dbReference type="InterPro" id="IPR058240">
    <property type="entry name" value="rSAM_sf"/>
</dbReference>
<evidence type="ECO:0000313" key="6">
    <source>
        <dbReference type="EMBL" id="EYC52122.1"/>
    </source>
</evidence>
<dbReference type="InterPro" id="IPR007197">
    <property type="entry name" value="rSAM"/>
</dbReference>
<feature type="domain" description="Radical SAM core" evidence="5">
    <location>
        <begin position="89"/>
        <end position="325"/>
    </location>
</feature>
<dbReference type="RefSeq" id="WP_035609151.1">
    <property type="nucleotide sequence ID" value="NZ_JEMG01000001.1"/>
</dbReference>
<reference evidence="6 7" key="1">
    <citation type="submission" date="2014-02" db="EMBL/GenBank/DDBJ databases">
        <title>Draft Genome of Hylemonella gracilis isolated from the Niagara River.</title>
        <authorList>
            <person name="Pawlowski D.R."/>
            <person name="Koudelka G.B."/>
        </authorList>
    </citation>
    <scope>NUCLEOTIDE SEQUENCE [LARGE SCALE GENOMIC DNA]</scope>
    <source>
        <strain evidence="6 7">Niagara R</strain>
    </source>
</reference>
<evidence type="ECO:0000259" key="5">
    <source>
        <dbReference type="PROSITE" id="PS51918"/>
    </source>
</evidence>
<feature type="region of interest" description="Disordered" evidence="4">
    <location>
        <begin position="361"/>
        <end position="380"/>
    </location>
</feature>
<organism evidence="6 7">
    <name type="scientific">Hylemonella gracilis str. Niagara R</name>
    <dbReference type="NCBI Taxonomy" id="1458275"/>
    <lineage>
        <taxon>Bacteria</taxon>
        <taxon>Pseudomonadati</taxon>
        <taxon>Pseudomonadota</taxon>
        <taxon>Betaproteobacteria</taxon>
        <taxon>Burkholderiales</taxon>
        <taxon>Comamonadaceae</taxon>
        <taxon>Hylemonella</taxon>
    </lineage>
</organism>
<dbReference type="SUPFAM" id="SSF102114">
    <property type="entry name" value="Radical SAM enzymes"/>
    <property type="match status" value="1"/>
</dbReference>
<dbReference type="InterPro" id="IPR040086">
    <property type="entry name" value="MJ0683-like"/>
</dbReference>
<dbReference type="eggNOG" id="COG1533">
    <property type="taxonomic scope" value="Bacteria"/>
</dbReference>
<evidence type="ECO:0000256" key="1">
    <source>
        <dbReference type="ARBA" id="ARBA00022723"/>
    </source>
</evidence>
<feature type="region of interest" description="Disordered" evidence="4">
    <location>
        <begin position="27"/>
        <end position="73"/>
    </location>
</feature>